<protein>
    <submittedName>
        <fullName evidence="2">Uncharacterized protein</fullName>
    </submittedName>
</protein>
<feature type="compositionally biased region" description="Polar residues" evidence="1">
    <location>
        <begin position="57"/>
        <end position="74"/>
    </location>
</feature>
<proteinExistence type="predicted"/>
<accession>A0A9P8J1Y8</accession>
<gene>
    <name evidence="2" type="ORF">KCU76_g14478</name>
</gene>
<feature type="compositionally biased region" description="Low complexity" evidence="1">
    <location>
        <begin position="44"/>
        <end position="56"/>
    </location>
</feature>
<dbReference type="Proteomes" id="UP000779574">
    <property type="component" value="Unassembled WGS sequence"/>
</dbReference>
<evidence type="ECO:0000313" key="2">
    <source>
        <dbReference type="EMBL" id="KAG9681479.1"/>
    </source>
</evidence>
<dbReference type="AlphaFoldDB" id="A0A9P8J1Y8"/>
<feature type="non-terminal residue" evidence="2">
    <location>
        <position position="95"/>
    </location>
</feature>
<reference evidence="2" key="2">
    <citation type="submission" date="2021-08" db="EMBL/GenBank/DDBJ databases">
        <authorList>
            <person name="Gostincar C."/>
            <person name="Sun X."/>
            <person name="Song Z."/>
            <person name="Gunde-Cimerman N."/>
        </authorList>
    </citation>
    <scope>NUCLEOTIDE SEQUENCE</scope>
    <source>
        <strain evidence="2">EXF-9911</strain>
    </source>
</reference>
<feature type="region of interest" description="Disordered" evidence="1">
    <location>
        <begin position="31"/>
        <end position="95"/>
    </location>
</feature>
<reference evidence="2" key="1">
    <citation type="journal article" date="2021" name="J Fungi (Basel)">
        <title>Virulence traits and population genomics of the black yeast Aureobasidium melanogenum.</title>
        <authorList>
            <person name="Cernosa A."/>
            <person name="Sun X."/>
            <person name="Gostincar C."/>
            <person name="Fang C."/>
            <person name="Gunde-Cimerman N."/>
            <person name="Song Z."/>
        </authorList>
    </citation>
    <scope>NUCLEOTIDE SEQUENCE</scope>
    <source>
        <strain evidence="2">EXF-9911</strain>
    </source>
</reference>
<dbReference type="EMBL" id="JAHFXF010000876">
    <property type="protein sequence ID" value="KAG9681479.1"/>
    <property type="molecule type" value="Genomic_DNA"/>
</dbReference>
<evidence type="ECO:0000313" key="3">
    <source>
        <dbReference type="Proteomes" id="UP000779574"/>
    </source>
</evidence>
<dbReference type="OrthoDB" id="10443219at2759"/>
<name>A0A9P8J1Y8_AURME</name>
<evidence type="ECO:0000256" key="1">
    <source>
        <dbReference type="SAM" id="MobiDB-lite"/>
    </source>
</evidence>
<sequence length="95" mass="10551">MKVRFEQMNKTVNQLKEANQDNLEGLAHLHKQAQSVGKAHDDMTSSMISRRTSSPPNSTLSKLKQTHPNSTDPTPKQIDAPAQKGGWQPNNGIFE</sequence>
<comment type="caution">
    <text evidence="2">The sequence shown here is derived from an EMBL/GenBank/DDBJ whole genome shotgun (WGS) entry which is preliminary data.</text>
</comment>
<organism evidence="2 3">
    <name type="scientific">Aureobasidium melanogenum</name>
    <name type="common">Aureobasidium pullulans var. melanogenum</name>
    <dbReference type="NCBI Taxonomy" id="46634"/>
    <lineage>
        <taxon>Eukaryota</taxon>
        <taxon>Fungi</taxon>
        <taxon>Dikarya</taxon>
        <taxon>Ascomycota</taxon>
        <taxon>Pezizomycotina</taxon>
        <taxon>Dothideomycetes</taxon>
        <taxon>Dothideomycetidae</taxon>
        <taxon>Dothideales</taxon>
        <taxon>Saccotheciaceae</taxon>
        <taxon>Aureobasidium</taxon>
    </lineage>
</organism>